<evidence type="ECO:0000313" key="5">
    <source>
        <dbReference type="Proteomes" id="UP001152178"/>
    </source>
</evidence>
<dbReference type="InterPro" id="IPR016208">
    <property type="entry name" value="Ald_Oxase/xanthine_DH-like"/>
</dbReference>
<dbReference type="InterPro" id="IPR037165">
    <property type="entry name" value="AldOxase/xan_DH_Mopterin-bd_sf"/>
</dbReference>
<evidence type="ECO:0000313" key="4">
    <source>
        <dbReference type="EMBL" id="MCZ8548325.1"/>
    </source>
</evidence>
<dbReference type="Pfam" id="PF20256">
    <property type="entry name" value="MoCoBD_2"/>
    <property type="match status" value="1"/>
</dbReference>
<dbReference type="RefSeq" id="WP_269908579.1">
    <property type="nucleotide sequence ID" value="NZ_JAPFQA010000025.1"/>
</dbReference>
<evidence type="ECO:0000259" key="3">
    <source>
        <dbReference type="SMART" id="SM01008"/>
    </source>
</evidence>
<dbReference type="Gene3D" id="3.30.365.10">
    <property type="entry name" value="Aldehyde oxidase/xanthine dehydrogenase, molybdopterin binding domain"/>
    <property type="match status" value="4"/>
</dbReference>
<dbReference type="InterPro" id="IPR008274">
    <property type="entry name" value="AldOxase/xan_DH_MoCoBD1"/>
</dbReference>
<sequence length="748" mass="79848">MNQISRRVPLVDGVAKVTGALRFTADLDVEGLLHCALVFSPHPHARVASIDAASALAVKGVHAVFWHENTPARYYNSSIWFAGQEALADERMFAPIVRHVGDRVAAVVADTEEIARLAAKLVAVEYVSLPAIFDPEAALLHAGLAMREDGTPTFMNPVAYESFVRGDTEAGFAAAELVVETHITTPRSHHCAVEPHACIAKPEPDGRIGILSPCQSVFAVQAVVVQALGVPQEQIRVTKTPIGGSFGGKAEPILDPLCAFFALALGRPVMIRYDRHETFTATRTRSSVMGRMRLGLSSDGRILARETETLVDFGAYCTGGDYLPSSMLQRLVRLYDVPAERYRGRAVYTNTVPAGAFRGYGSPQIHTVAEITLDIAARRLGIDPVAMRLRNLVGPGAIEPWQGLDVGNARGRECLVRGADAFEWEARRQMGTGRGRWRRGIGVASATHINGCYPGFHEETTATLKLLPDGRAELVCALHDLGCGADTTLAQIAGETLGLRACDIAIVPADTDTCPYDLGTRASRMTYICGEAIRRAGVALAEAIRAAAVLELNTEAAGLRLEAGAVRRQDGSGLALSDLADRLVARGVELPAATETYRAQANPGSYAAHFAEVEVDRLTGCVRVTDYLAAHDVGRAINPMLVEGQIHGGIQIGIGYALYEDVALDRITGVMRGNSFSRYTLANASEMPPMRVVLIEEGEPTGPFGAKAVGEIATIPVAAAVVNAVNDALATELTHLPLVPERILAALG</sequence>
<dbReference type="SUPFAM" id="SSF54665">
    <property type="entry name" value="CO dehydrogenase molybdoprotein N-domain-like"/>
    <property type="match status" value="1"/>
</dbReference>
<dbReference type="InterPro" id="IPR036856">
    <property type="entry name" value="Ald_Oxase/Xan_DH_a/b_sf"/>
</dbReference>
<dbReference type="PANTHER" id="PTHR11908">
    <property type="entry name" value="XANTHINE DEHYDROGENASE"/>
    <property type="match status" value="1"/>
</dbReference>
<keyword evidence="1" id="KW-0500">Molybdenum</keyword>
<gene>
    <name evidence="4" type="ORF">OOJ09_29500</name>
</gene>
<keyword evidence="5" id="KW-1185">Reference proteome</keyword>
<comment type="caution">
    <text evidence="4">The sequence shown here is derived from an EMBL/GenBank/DDBJ whole genome shotgun (WGS) entry which is preliminary data.</text>
</comment>
<proteinExistence type="predicted"/>
<name>A0ABT4R3B8_9HYPH</name>
<dbReference type="Pfam" id="PF01315">
    <property type="entry name" value="Ald_Xan_dh_C"/>
    <property type="match status" value="1"/>
</dbReference>
<keyword evidence="2" id="KW-0560">Oxidoreductase</keyword>
<dbReference type="SUPFAM" id="SSF56003">
    <property type="entry name" value="Molybdenum cofactor-binding domain"/>
    <property type="match status" value="1"/>
</dbReference>
<protein>
    <submittedName>
        <fullName evidence="4">Molybdopterin-dependent oxidoreductase</fullName>
    </submittedName>
</protein>
<dbReference type="InterPro" id="IPR046867">
    <property type="entry name" value="AldOxase/xan_DH_MoCoBD2"/>
</dbReference>
<dbReference type="InterPro" id="IPR000674">
    <property type="entry name" value="Ald_Oxase/Xan_DH_a/b"/>
</dbReference>
<dbReference type="Pfam" id="PF02738">
    <property type="entry name" value="MoCoBD_1"/>
    <property type="match status" value="1"/>
</dbReference>
<dbReference type="Gene3D" id="3.90.1170.50">
    <property type="entry name" value="Aldehyde oxidase/xanthine dehydrogenase, a/b hammerhead"/>
    <property type="match status" value="1"/>
</dbReference>
<dbReference type="PANTHER" id="PTHR11908:SF132">
    <property type="entry name" value="ALDEHYDE OXIDASE 1-RELATED"/>
    <property type="match status" value="1"/>
</dbReference>
<evidence type="ECO:0000256" key="2">
    <source>
        <dbReference type="ARBA" id="ARBA00023002"/>
    </source>
</evidence>
<dbReference type="Proteomes" id="UP001152178">
    <property type="component" value="Unassembled WGS sequence"/>
</dbReference>
<evidence type="ECO:0000256" key="1">
    <source>
        <dbReference type="ARBA" id="ARBA00022505"/>
    </source>
</evidence>
<accession>A0ABT4R3B8</accession>
<reference evidence="4" key="1">
    <citation type="submission" date="2022-11" db="EMBL/GenBank/DDBJ databases">
        <authorList>
            <person name="Coimbra C."/>
        </authorList>
    </citation>
    <scope>NUCLEOTIDE SEQUENCE</scope>
    <source>
        <strain evidence="4">Jales19</strain>
    </source>
</reference>
<dbReference type="EMBL" id="JAPFQA010000025">
    <property type="protein sequence ID" value="MCZ8548325.1"/>
    <property type="molecule type" value="Genomic_DNA"/>
</dbReference>
<feature type="domain" description="Aldehyde oxidase/xanthine dehydrogenase a/b hammerhead" evidence="3">
    <location>
        <begin position="18"/>
        <end position="130"/>
    </location>
</feature>
<organism evidence="4 5">
    <name type="scientific">Mesorhizobium qingshengii</name>
    <dbReference type="NCBI Taxonomy" id="1165689"/>
    <lineage>
        <taxon>Bacteria</taxon>
        <taxon>Pseudomonadati</taxon>
        <taxon>Pseudomonadota</taxon>
        <taxon>Alphaproteobacteria</taxon>
        <taxon>Hyphomicrobiales</taxon>
        <taxon>Phyllobacteriaceae</taxon>
        <taxon>Mesorhizobium</taxon>
    </lineage>
</organism>
<dbReference type="SMART" id="SM01008">
    <property type="entry name" value="Ald_Xan_dh_C"/>
    <property type="match status" value="1"/>
</dbReference>